<organism evidence="1 2">
    <name type="scientific">Nostoc paludosum FACHB-159</name>
    <dbReference type="NCBI Taxonomy" id="2692908"/>
    <lineage>
        <taxon>Bacteria</taxon>
        <taxon>Bacillati</taxon>
        <taxon>Cyanobacteriota</taxon>
        <taxon>Cyanophyceae</taxon>
        <taxon>Nostocales</taxon>
        <taxon>Nostocaceae</taxon>
        <taxon>Nostoc</taxon>
    </lineage>
</organism>
<name>A0ABR8KL88_9NOSO</name>
<proteinExistence type="predicted"/>
<reference evidence="1 2" key="1">
    <citation type="journal article" date="2020" name="ISME J.">
        <title>Comparative genomics reveals insights into cyanobacterial evolution and habitat adaptation.</title>
        <authorList>
            <person name="Chen M.Y."/>
            <person name="Teng W.K."/>
            <person name="Zhao L."/>
            <person name="Hu C.X."/>
            <person name="Zhou Y.K."/>
            <person name="Han B.P."/>
            <person name="Song L.R."/>
            <person name="Shu W.S."/>
        </authorList>
    </citation>
    <scope>NUCLEOTIDE SEQUENCE [LARGE SCALE GENOMIC DNA]</scope>
    <source>
        <strain evidence="1 2">FACHB-159</strain>
    </source>
</reference>
<evidence type="ECO:0000313" key="2">
    <source>
        <dbReference type="Proteomes" id="UP000637383"/>
    </source>
</evidence>
<evidence type="ECO:0008006" key="3">
    <source>
        <dbReference type="Google" id="ProtNLM"/>
    </source>
</evidence>
<comment type="caution">
    <text evidence="1">The sequence shown here is derived from an EMBL/GenBank/DDBJ whole genome shotgun (WGS) entry which is preliminary data.</text>
</comment>
<dbReference type="RefSeq" id="WP_190959956.1">
    <property type="nucleotide sequence ID" value="NZ_JACJTU010000086.1"/>
</dbReference>
<keyword evidence="2" id="KW-1185">Reference proteome</keyword>
<sequence>MLIENELDEGSRLFCGERFCGKKERSRNLTKTVVIMLASFYQNFLGKYLKKAQLITLKMLVWLLQNQKQVKIETLAATLPLPIQQNSRRRHIQRFLTLNAKKCSVVVVPYH</sequence>
<gene>
    <name evidence="1" type="ORF">H6H03_37320</name>
</gene>
<protein>
    <recommendedName>
        <fullName evidence="3">Transposase</fullName>
    </recommendedName>
</protein>
<accession>A0ABR8KL88</accession>
<evidence type="ECO:0000313" key="1">
    <source>
        <dbReference type="EMBL" id="MBD2739456.1"/>
    </source>
</evidence>
<dbReference type="EMBL" id="JACJTU010000086">
    <property type="protein sequence ID" value="MBD2739456.1"/>
    <property type="molecule type" value="Genomic_DNA"/>
</dbReference>
<dbReference type="Proteomes" id="UP000637383">
    <property type="component" value="Unassembled WGS sequence"/>
</dbReference>